<evidence type="ECO:0000256" key="3">
    <source>
        <dbReference type="ARBA" id="ARBA00022840"/>
    </source>
</evidence>
<evidence type="ECO:0000256" key="1">
    <source>
        <dbReference type="ARBA" id="ARBA00004245"/>
    </source>
</evidence>
<dbReference type="InterPro" id="IPR027417">
    <property type="entry name" value="P-loop_NTPase"/>
</dbReference>
<keyword evidence="5" id="KW-0505">Motor protein</keyword>
<dbReference type="SUPFAM" id="SSF52540">
    <property type="entry name" value="P-loop containing nucleoside triphosphate hydrolases"/>
    <property type="match status" value="1"/>
</dbReference>
<keyword evidence="3 5" id="KW-0067">ATP-binding</keyword>
<evidence type="ECO:0000313" key="7">
    <source>
        <dbReference type="EMBL" id="JAS19762.1"/>
    </source>
</evidence>
<name>A0A1B6D238_9HEMI</name>
<feature type="non-terminal residue" evidence="7">
    <location>
        <position position="1"/>
    </location>
</feature>
<dbReference type="GO" id="GO:0005524">
    <property type="term" value="F:ATP binding"/>
    <property type="evidence" value="ECO:0007669"/>
    <property type="project" value="UniProtKB-UniRule"/>
</dbReference>
<dbReference type="InterPro" id="IPR019821">
    <property type="entry name" value="Kinesin_motor_CS"/>
</dbReference>
<dbReference type="PANTHER" id="PTHR47968">
    <property type="entry name" value="CENTROMERE PROTEIN E"/>
    <property type="match status" value="1"/>
</dbReference>
<dbReference type="GO" id="GO:0008017">
    <property type="term" value="F:microtubule binding"/>
    <property type="evidence" value="ECO:0007669"/>
    <property type="project" value="InterPro"/>
</dbReference>
<dbReference type="GO" id="GO:0015630">
    <property type="term" value="C:microtubule cytoskeleton"/>
    <property type="evidence" value="ECO:0007669"/>
    <property type="project" value="UniProtKB-ARBA"/>
</dbReference>
<evidence type="ECO:0000256" key="5">
    <source>
        <dbReference type="PROSITE-ProRule" id="PRU00283"/>
    </source>
</evidence>
<feature type="binding site" evidence="5">
    <location>
        <begin position="1"/>
        <end position="8"/>
    </location>
    <ligand>
        <name>ATP</name>
        <dbReference type="ChEBI" id="CHEBI:30616"/>
    </ligand>
</feature>
<keyword evidence="4" id="KW-0963">Cytoplasm</keyword>
<dbReference type="InterPro" id="IPR027640">
    <property type="entry name" value="Kinesin-like_fam"/>
</dbReference>
<dbReference type="PROSITE" id="PS50067">
    <property type="entry name" value="KINESIN_MOTOR_2"/>
    <property type="match status" value="1"/>
</dbReference>
<evidence type="ECO:0000256" key="2">
    <source>
        <dbReference type="ARBA" id="ARBA00022741"/>
    </source>
</evidence>
<keyword evidence="2 5" id="KW-0547">Nucleotide-binding</keyword>
<evidence type="ECO:0000256" key="4">
    <source>
        <dbReference type="ARBA" id="ARBA00023212"/>
    </source>
</evidence>
<dbReference type="GO" id="GO:0003777">
    <property type="term" value="F:microtubule motor activity"/>
    <property type="evidence" value="ECO:0007669"/>
    <property type="project" value="InterPro"/>
</dbReference>
<dbReference type="InterPro" id="IPR036961">
    <property type="entry name" value="Kinesin_motor_dom_sf"/>
</dbReference>
<comment type="similarity">
    <text evidence="5">Belongs to the TRAFAC class myosin-kinesin ATPase superfamily. Kinesin family.</text>
</comment>
<sequence>GQTGSGKTYTISGQPCKEGIVQRSISYIFNFMKENPEISYQLCMSYLEIYNEHGYDLLTGDGRFSKRIVFQENELGEIKLQNLSLNSINSLQEATELFSIGEKNRVVEETPMNPISSRSHCIIILHLTARNMDFSDFKHSKLNIIDLAGSERVEKCQIGGQILTEA</sequence>
<gene>
    <name evidence="7" type="ORF">g.44944</name>
</gene>
<dbReference type="GO" id="GO:0007018">
    <property type="term" value="P:microtubule-based movement"/>
    <property type="evidence" value="ECO:0007669"/>
    <property type="project" value="InterPro"/>
</dbReference>
<organism evidence="7">
    <name type="scientific">Clastoptera arizonana</name>
    <name type="common">Arizona spittle bug</name>
    <dbReference type="NCBI Taxonomy" id="38151"/>
    <lineage>
        <taxon>Eukaryota</taxon>
        <taxon>Metazoa</taxon>
        <taxon>Ecdysozoa</taxon>
        <taxon>Arthropoda</taxon>
        <taxon>Hexapoda</taxon>
        <taxon>Insecta</taxon>
        <taxon>Pterygota</taxon>
        <taxon>Neoptera</taxon>
        <taxon>Paraneoptera</taxon>
        <taxon>Hemiptera</taxon>
        <taxon>Auchenorrhyncha</taxon>
        <taxon>Cercopoidea</taxon>
        <taxon>Clastopteridae</taxon>
        <taxon>Clastoptera</taxon>
    </lineage>
</organism>
<reference evidence="7" key="1">
    <citation type="submission" date="2015-12" db="EMBL/GenBank/DDBJ databases">
        <title>De novo transcriptome assembly of four potential Pierce s Disease insect vectors from Arizona vineyards.</title>
        <authorList>
            <person name="Tassone E.E."/>
        </authorList>
    </citation>
    <scope>NUCLEOTIDE SEQUENCE</scope>
</reference>
<dbReference type="PRINTS" id="PR00380">
    <property type="entry name" value="KINESINHEAVY"/>
</dbReference>
<evidence type="ECO:0000259" key="6">
    <source>
        <dbReference type="PROSITE" id="PS50067"/>
    </source>
</evidence>
<dbReference type="PROSITE" id="PS00411">
    <property type="entry name" value="KINESIN_MOTOR_1"/>
    <property type="match status" value="1"/>
</dbReference>
<dbReference type="EMBL" id="GEDC01017536">
    <property type="protein sequence ID" value="JAS19762.1"/>
    <property type="molecule type" value="Transcribed_RNA"/>
</dbReference>
<dbReference type="Pfam" id="PF00225">
    <property type="entry name" value="Kinesin"/>
    <property type="match status" value="1"/>
</dbReference>
<dbReference type="AlphaFoldDB" id="A0A1B6D238"/>
<protein>
    <recommendedName>
        <fullName evidence="6">Kinesin motor domain-containing protein</fullName>
    </recommendedName>
</protein>
<feature type="domain" description="Kinesin motor" evidence="6">
    <location>
        <begin position="1"/>
        <end position="166"/>
    </location>
</feature>
<accession>A0A1B6D238</accession>
<proteinExistence type="inferred from homology"/>
<feature type="non-terminal residue" evidence="7">
    <location>
        <position position="166"/>
    </location>
</feature>
<dbReference type="InterPro" id="IPR001752">
    <property type="entry name" value="Kinesin_motor_dom"/>
</dbReference>
<dbReference type="PANTHER" id="PTHR47968:SF67">
    <property type="entry name" value="KINESIN MOTOR DOMAIN-CONTAINING PROTEIN"/>
    <property type="match status" value="1"/>
</dbReference>
<keyword evidence="4" id="KW-0206">Cytoskeleton</keyword>
<dbReference type="SMART" id="SM00129">
    <property type="entry name" value="KISc"/>
    <property type="match status" value="1"/>
</dbReference>
<comment type="subcellular location">
    <subcellularLocation>
        <location evidence="1">Cytoplasm</location>
        <location evidence="1">Cytoskeleton</location>
    </subcellularLocation>
</comment>
<dbReference type="Gene3D" id="3.40.850.10">
    <property type="entry name" value="Kinesin motor domain"/>
    <property type="match status" value="1"/>
</dbReference>